<dbReference type="EMBL" id="CP030073">
    <property type="protein sequence ID" value="AWW42443.1"/>
    <property type="molecule type" value="Genomic_DNA"/>
</dbReference>
<evidence type="ECO:0000256" key="1">
    <source>
        <dbReference type="SAM" id="MobiDB-lite"/>
    </source>
</evidence>
<name>A0A2Z4JDF1_9ACTN</name>
<proteinExistence type="predicted"/>
<gene>
    <name evidence="2" type="ORF">DN051_14065</name>
</gene>
<dbReference type="KEGG" id="scad:DN051_14065"/>
<evidence type="ECO:0000313" key="3">
    <source>
        <dbReference type="Proteomes" id="UP000249616"/>
    </source>
</evidence>
<keyword evidence="3" id="KW-1185">Reference proteome</keyword>
<dbReference type="Proteomes" id="UP000249616">
    <property type="component" value="Chromosome"/>
</dbReference>
<dbReference type="AlphaFoldDB" id="A0A2Z4JDF1"/>
<evidence type="ECO:0000313" key="2">
    <source>
        <dbReference type="EMBL" id="AWW42443.1"/>
    </source>
</evidence>
<accession>A0A2Z4JDF1</accession>
<reference evidence="2 3" key="1">
    <citation type="journal article" date="2019" name="Int. J. Syst. Evol. Microbiol.">
        <title>Streptomyces cadmiisoli sp. nov., a novel actinomycete isolated from cadmium-contaminated soil.</title>
        <authorList>
            <person name="Li K."/>
            <person name="Tang X."/>
            <person name="Zhao J."/>
            <person name="Guo Y."/>
            <person name="Tang Y."/>
            <person name="Gao J."/>
        </authorList>
    </citation>
    <scope>NUCLEOTIDE SEQUENCE [LARGE SCALE GENOMIC DNA]</scope>
    <source>
        <strain evidence="2 3">ZFG47</strain>
    </source>
</reference>
<sequence length="73" mass="7747">MGRREHTASGVATSCDYRILPFGLDHSGEASCQNRITSDPRTAPLRDIPTGASAGIIHSGRKISGPSQNVDVR</sequence>
<feature type="region of interest" description="Disordered" evidence="1">
    <location>
        <begin position="35"/>
        <end position="73"/>
    </location>
</feature>
<protein>
    <submittedName>
        <fullName evidence="2">Uncharacterized protein</fullName>
    </submittedName>
</protein>
<organism evidence="2 3">
    <name type="scientific">Streptomyces cadmiisoli</name>
    <dbReference type="NCBI Taxonomy" id="2184053"/>
    <lineage>
        <taxon>Bacteria</taxon>
        <taxon>Bacillati</taxon>
        <taxon>Actinomycetota</taxon>
        <taxon>Actinomycetes</taxon>
        <taxon>Kitasatosporales</taxon>
        <taxon>Streptomycetaceae</taxon>
        <taxon>Streptomyces</taxon>
        <taxon>Streptomyces aurantiacus group</taxon>
    </lineage>
</organism>